<dbReference type="InterPro" id="IPR010296">
    <property type="entry name" value="DUF899_thioredox"/>
</dbReference>
<feature type="region of interest" description="Disordered" evidence="1">
    <location>
        <begin position="214"/>
        <end position="243"/>
    </location>
</feature>
<feature type="region of interest" description="Disordered" evidence="1">
    <location>
        <begin position="257"/>
        <end position="277"/>
    </location>
</feature>
<proteinExistence type="predicted"/>
<evidence type="ECO:0000256" key="1">
    <source>
        <dbReference type="SAM" id="MobiDB-lite"/>
    </source>
</evidence>
<keyword evidence="3" id="KW-1185">Reference proteome</keyword>
<accession>A0A916WQW6</accession>
<dbReference type="RefSeq" id="WP_188836349.1">
    <property type="nucleotide sequence ID" value="NZ_BMHI01000002.1"/>
</dbReference>
<dbReference type="AlphaFoldDB" id="A0A916WQW6"/>
<protein>
    <recommendedName>
        <fullName evidence="4">DUF899 domain-containing protein</fullName>
    </recommendedName>
</protein>
<gene>
    <name evidence="2" type="ORF">GCM10011492_15180</name>
</gene>
<dbReference type="EMBL" id="BMHI01000002">
    <property type="protein sequence ID" value="GGB25980.1"/>
    <property type="molecule type" value="Genomic_DNA"/>
</dbReference>
<reference evidence="2" key="2">
    <citation type="submission" date="2020-09" db="EMBL/GenBank/DDBJ databases">
        <authorList>
            <person name="Sun Q."/>
            <person name="Zhou Y."/>
        </authorList>
    </citation>
    <scope>NUCLEOTIDE SEQUENCE</scope>
    <source>
        <strain evidence="2">CGMCC 1.15085</strain>
    </source>
</reference>
<dbReference type="Pfam" id="PF05988">
    <property type="entry name" value="DUF899"/>
    <property type="match status" value="1"/>
</dbReference>
<name>A0A916WQW6_9MICO</name>
<reference evidence="2" key="1">
    <citation type="journal article" date="2014" name="Int. J. Syst. Evol. Microbiol.">
        <title>Complete genome sequence of Corynebacterium casei LMG S-19264T (=DSM 44701T), isolated from a smear-ripened cheese.</title>
        <authorList>
            <consortium name="US DOE Joint Genome Institute (JGI-PGF)"/>
            <person name="Walter F."/>
            <person name="Albersmeier A."/>
            <person name="Kalinowski J."/>
            <person name="Ruckert C."/>
        </authorList>
    </citation>
    <scope>NUCLEOTIDE SEQUENCE</scope>
    <source>
        <strain evidence="2">CGMCC 1.15085</strain>
    </source>
</reference>
<comment type="caution">
    <text evidence="2">The sequence shown here is derived from an EMBL/GenBank/DDBJ whole genome shotgun (WGS) entry which is preliminary data.</text>
</comment>
<organism evidence="2 3">
    <name type="scientific">Flexivirga endophytica</name>
    <dbReference type="NCBI Taxonomy" id="1849103"/>
    <lineage>
        <taxon>Bacteria</taxon>
        <taxon>Bacillati</taxon>
        <taxon>Actinomycetota</taxon>
        <taxon>Actinomycetes</taxon>
        <taxon>Micrococcales</taxon>
        <taxon>Dermacoccaceae</taxon>
        <taxon>Flexivirga</taxon>
    </lineage>
</organism>
<evidence type="ECO:0000313" key="3">
    <source>
        <dbReference type="Proteomes" id="UP000636793"/>
    </source>
</evidence>
<sequence length="277" mass="31359">MTENPTPAPDVVDRATFEGRLDEVRRREKAHTHEGDAIAAARRRLPMVEVDPGLTLLGPEGPLTLRDTFEGRRMLIAYYFMWNPGRPAAEQCEGCSFYTSQIRELSPLHSRDITYAVFCQGRNVACGPADAQQSYDASLAYRDFMGWELQWYSAQPSLDALLGDREAGLFHLICYLRDGDRVFETYWTKRRGVEVLDNAYALMDLTAYGRQEPWEDSPTGWPQHRTNARTEDGAPDWTPVTEWPGGRPIVQWPRVQARRSDDLGVPEASAPGSHSCH</sequence>
<evidence type="ECO:0000313" key="2">
    <source>
        <dbReference type="EMBL" id="GGB25980.1"/>
    </source>
</evidence>
<dbReference type="Proteomes" id="UP000636793">
    <property type="component" value="Unassembled WGS sequence"/>
</dbReference>
<evidence type="ECO:0008006" key="4">
    <source>
        <dbReference type="Google" id="ProtNLM"/>
    </source>
</evidence>